<evidence type="ECO:0000313" key="1">
    <source>
        <dbReference type="EMBL" id="CAA9358894.1"/>
    </source>
</evidence>
<dbReference type="EMBL" id="CADCTR010002537">
    <property type="protein sequence ID" value="CAA9358894.1"/>
    <property type="molecule type" value="Genomic_DNA"/>
</dbReference>
<name>A0A6J4MGQ5_9CHLR</name>
<gene>
    <name evidence="1" type="ORF">AVDCRST_MAG93-7530</name>
</gene>
<proteinExistence type="predicted"/>
<sequence>MANDAVPCGRWDPNSLIRLVATLCWLSVLAPGGGAGQKHTLADWGRYRHPTVKWHH</sequence>
<protein>
    <submittedName>
        <fullName evidence="1">Uncharacterized protein</fullName>
    </submittedName>
</protein>
<organism evidence="1">
    <name type="scientific">uncultured Chloroflexia bacterium</name>
    <dbReference type="NCBI Taxonomy" id="1672391"/>
    <lineage>
        <taxon>Bacteria</taxon>
        <taxon>Bacillati</taxon>
        <taxon>Chloroflexota</taxon>
        <taxon>Chloroflexia</taxon>
        <taxon>environmental samples</taxon>
    </lineage>
</organism>
<accession>A0A6J4MGQ5</accession>
<reference evidence="1" key="1">
    <citation type="submission" date="2020-02" db="EMBL/GenBank/DDBJ databases">
        <authorList>
            <person name="Meier V. D."/>
        </authorList>
    </citation>
    <scope>NUCLEOTIDE SEQUENCE</scope>
    <source>
        <strain evidence="1">AVDCRST_MAG93</strain>
    </source>
</reference>
<dbReference type="AlphaFoldDB" id="A0A6J4MGQ5"/>